<feature type="region of interest" description="Disordered" evidence="5">
    <location>
        <begin position="428"/>
        <end position="482"/>
    </location>
</feature>
<dbReference type="GO" id="GO:0043565">
    <property type="term" value="F:sequence-specific DNA binding"/>
    <property type="evidence" value="ECO:0007669"/>
    <property type="project" value="InterPro"/>
</dbReference>
<dbReference type="EMBL" id="JAQMWT010000040">
    <property type="protein sequence ID" value="KAJ8612839.1"/>
    <property type="molecule type" value="Genomic_DNA"/>
</dbReference>
<keyword evidence="4" id="KW-0862">Zinc</keyword>
<evidence type="ECO:0000256" key="3">
    <source>
        <dbReference type="ARBA" id="ARBA00023242"/>
    </source>
</evidence>
<dbReference type="GO" id="GO:0003700">
    <property type="term" value="F:DNA-binding transcription factor activity"/>
    <property type="evidence" value="ECO:0007669"/>
    <property type="project" value="InterPro"/>
</dbReference>
<dbReference type="InterPro" id="IPR000232">
    <property type="entry name" value="HSF_DNA-bd"/>
</dbReference>
<dbReference type="Proteomes" id="UP001230188">
    <property type="component" value="Unassembled WGS sequence"/>
</dbReference>
<comment type="caution">
    <text evidence="7">The sequence shown here is derived from an EMBL/GenBank/DDBJ whole genome shotgun (WGS) entry which is preliminary data.</text>
</comment>
<dbReference type="PROSITE" id="PS50089">
    <property type="entry name" value="ZF_RING_2"/>
    <property type="match status" value="1"/>
</dbReference>
<sequence>MEDSYVHLWRSQWVDATPGQARPTPRFAAQVAETVGATQNMWPPGITSSLLQGDGASVSHASKRPRVSRNAVFDQGYGFPLKKKRKYKPRTLKNSRRVVCLPVVPEHRAQKKLAVYFRHGNYNSFLRQLNNFGFNKIDAPNASYTLYAKVTGKKVNTITELLALRPRERKTVLSDRSFDGAALDPAQRQLAAPCLTAPDDGFHPLLQVSFRHQTHHKQQQQQQQSQQSQQPWTAARQQHDETTNAVNRRHLFPSEHVQTIQPPEAHILEDQQMLHFQLQQMHQTRQQQQPLLAVQLQQQHQPTHHHDDVGVASCDANISPPHLAYATGDVVDNGPYHYELASPTGSSEPDFSDSAPTRTPMKRAVMSDAEALLSLSGNKNPKKEEGRACARQDEDDTAAKEQHHRLPDVIQTYPPPQKRVAVSPTPRWHITRQRPSSDGGWRKSSAEFPQPHPNEIPAAARLSSSPPSSHILPTERLPQHRSYAPSTRIKKNEYMAAAAALERETHAIPTHSLAMRAVIDELRTCVVCFDKSRACVFADCGHFVLCLSCAVGHSRREVPCPFCRCKLVLDQALPL</sequence>
<evidence type="ECO:0000256" key="5">
    <source>
        <dbReference type="SAM" id="MobiDB-lite"/>
    </source>
</evidence>
<comment type="subcellular location">
    <subcellularLocation>
        <location evidence="1">Nucleus</location>
    </subcellularLocation>
</comment>
<gene>
    <name evidence="7" type="ORF">CTAYLR_002078</name>
</gene>
<evidence type="ECO:0000259" key="6">
    <source>
        <dbReference type="PROSITE" id="PS50089"/>
    </source>
</evidence>
<reference evidence="7" key="1">
    <citation type="submission" date="2023-01" db="EMBL/GenBank/DDBJ databases">
        <title>Metagenome sequencing of chrysophaentin producing Chrysophaeum taylorii.</title>
        <authorList>
            <person name="Davison J."/>
            <person name="Bewley C."/>
        </authorList>
    </citation>
    <scope>NUCLEOTIDE SEQUENCE</scope>
    <source>
        <strain evidence="7">NIES-1699</strain>
    </source>
</reference>
<dbReference type="InterPro" id="IPR036390">
    <property type="entry name" value="WH_DNA-bd_sf"/>
</dbReference>
<keyword evidence="3" id="KW-0539">Nucleus</keyword>
<evidence type="ECO:0000313" key="8">
    <source>
        <dbReference type="Proteomes" id="UP001230188"/>
    </source>
</evidence>
<dbReference type="SUPFAM" id="SSF46785">
    <property type="entry name" value="Winged helix' DNA-binding domain"/>
    <property type="match status" value="1"/>
</dbReference>
<feature type="compositionally biased region" description="Basic and acidic residues" evidence="5">
    <location>
        <begin position="381"/>
        <end position="405"/>
    </location>
</feature>
<keyword evidence="4" id="KW-0479">Metal-binding</keyword>
<name>A0AAD7UP02_9STRA</name>
<keyword evidence="8" id="KW-1185">Reference proteome</keyword>
<feature type="domain" description="RING-type" evidence="6">
    <location>
        <begin position="525"/>
        <end position="564"/>
    </location>
</feature>
<dbReference type="Gene3D" id="1.10.10.10">
    <property type="entry name" value="Winged helix-like DNA-binding domain superfamily/Winged helix DNA-binding domain"/>
    <property type="match status" value="1"/>
</dbReference>
<dbReference type="SUPFAM" id="SSF57850">
    <property type="entry name" value="RING/U-box"/>
    <property type="match status" value="1"/>
</dbReference>
<evidence type="ECO:0000256" key="1">
    <source>
        <dbReference type="ARBA" id="ARBA00004123"/>
    </source>
</evidence>
<dbReference type="AlphaFoldDB" id="A0AAD7UP02"/>
<dbReference type="Pfam" id="PF00447">
    <property type="entry name" value="HSF_DNA-bind"/>
    <property type="match status" value="1"/>
</dbReference>
<feature type="region of interest" description="Disordered" evidence="5">
    <location>
        <begin position="212"/>
        <end position="241"/>
    </location>
</feature>
<organism evidence="7 8">
    <name type="scientific">Chrysophaeum taylorii</name>
    <dbReference type="NCBI Taxonomy" id="2483200"/>
    <lineage>
        <taxon>Eukaryota</taxon>
        <taxon>Sar</taxon>
        <taxon>Stramenopiles</taxon>
        <taxon>Ochrophyta</taxon>
        <taxon>Pelagophyceae</taxon>
        <taxon>Pelagomonadales</taxon>
        <taxon>Pelagomonadaceae</taxon>
        <taxon>Chrysophaeum</taxon>
    </lineage>
</organism>
<evidence type="ECO:0000256" key="2">
    <source>
        <dbReference type="ARBA" id="ARBA00023125"/>
    </source>
</evidence>
<evidence type="ECO:0000256" key="4">
    <source>
        <dbReference type="PROSITE-ProRule" id="PRU00175"/>
    </source>
</evidence>
<dbReference type="InterPro" id="IPR001841">
    <property type="entry name" value="Znf_RING"/>
</dbReference>
<feature type="region of interest" description="Disordered" evidence="5">
    <location>
        <begin position="376"/>
        <end position="405"/>
    </location>
</feature>
<feature type="compositionally biased region" description="Low complexity" evidence="5">
    <location>
        <begin position="219"/>
        <end position="230"/>
    </location>
</feature>
<accession>A0AAD7UP02</accession>
<dbReference type="GO" id="GO:0008270">
    <property type="term" value="F:zinc ion binding"/>
    <property type="evidence" value="ECO:0007669"/>
    <property type="project" value="UniProtKB-KW"/>
</dbReference>
<keyword evidence="4" id="KW-0863">Zinc-finger</keyword>
<keyword evidence="2" id="KW-0238">DNA-binding</keyword>
<dbReference type="SMART" id="SM00184">
    <property type="entry name" value="RING"/>
    <property type="match status" value="1"/>
</dbReference>
<dbReference type="InterPro" id="IPR013083">
    <property type="entry name" value="Znf_RING/FYVE/PHD"/>
</dbReference>
<dbReference type="InterPro" id="IPR047126">
    <property type="entry name" value="RNF141-like"/>
</dbReference>
<dbReference type="InterPro" id="IPR036388">
    <property type="entry name" value="WH-like_DNA-bd_sf"/>
</dbReference>
<protein>
    <recommendedName>
        <fullName evidence="6">RING-type domain-containing protein</fullName>
    </recommendedName>
</protein>
<dbReference type="GO" id="GO:0005634">
    <property type="term" value="C:nucleus"/>
    <property type="evidence" value="ECO:0007669"/>
    <property type="project" value="UniProtKB-SubCell"/>
</dbReference>
<dbReference type="Gene3D" id="3.30.40.10">
    <property type="entry name" value="Zinc/RING finger domain, C3HC4 (zinc finger)"/>
    <property type="match status" value="1"/>
</dbReference>
<dbReference type="Pfam" id="PF13920">
    <property type="entry name" value="zf-C3HC4_3"/>
    <property type="match status" value="1"/>
</dbReference>
<proteinExistence type="predicted"/>
<evidence type="ECO:0000313" key="7">
    <source>
        <dbReference type="EMBL" id="KAJ8612839.1"/>
    </source>
</evidence>
<dbReference type="PANTHER" id="PTHR12109">
    <property type="entry name" value="RING FINGER PROTEIN 141-RELATED"/>
    <property type="match status" value="1"/>
</dbReference>